<name>A0AAD7UL80_9STRA</name>
<dbReference type="AlphaFoldDB" id="A0AAD7UL80"/>
<evidence type="ECO:0000313" key="2">
    <source>
        <dbReference type="Proteomes" id="UP001230188"/>
    </source>
</evidence>
<sequence length="538" mass="58055">MFAVAAAQERLVPRALVSLEGLPARAQFSPTTRRTGSELFNAEETPAIDALNAKLEALDLEASLELRNNAALAYLVRGDTHVADVALAGLASWCGEAAVAPATIVEPCLAIFKNWCWALAARDKGGDHALWGYVREWAVARTTAALRGAESQSSSALSVYDVGIERRTCHHESLAPPPPVCLGVPNGDVATRLADPYLDLVRRSLTNFVHADFEADDWKDRDCGPGTAVNPVSVSCEHPWTATWRASGVSGLATGAHGDEAERARRRYHTTLSAADLVHLELLVRALFDDDVPGHLLEAGVFRGGACIFLRALLATLPGEQSRQVYVADSFAGIPKPRRSLPGDREDPTADWDDRFAFGEAAVKYNFRRYGLLDARVHFVPGFFNDSLPPLFGSISETAPRASPPDAPTVALLRIDADAFDGVLDALDAVYPHLSPGGAVVIDDWHLGGARAAVHLFRRRHNITAPILPLPSDYVYTCKPDLRGLAACLGADQSAEARNTLLYDHNKHLITGIGQHGAYWRKAHDEIALSGKPTGTQT</sequence>
<proteinExistence type="predicted"/>
<dbReference type="Pfam" id="PF05711">
    <property type="entry name" value="TylF"/>
    <property type="match status" value="1"/>
</dbReference>
<dbReference type="Proteomes" id="UP001230188">
    <property type="component" value="Unassembled WGS sequence"/>
</dbReference>
<dbReference type="PANTHER" id="PTHR40036:SF1">
    <property type="entry name" value="MACROCIN O-METHYLTRANSFERASE"/>
    <property type="match status" value="1"/>
</dbReference>
<protein>
    <recommendedName>
        <fullName evidence="3">Macrocin O-methyltransferase</fullName>
    </recommendedName>
</protein>
<evidence type="ECO:0000313" key="1">
    <source>
        <dbReference type="EMBL" id="KAJ8610494.1"/>
    </source>
</evidence>
<dbReference type="EMBL" id="JAQMWT010000102">
    <property type="protein sequence ID" value="KAJ8610494.1"/>
    <property type="molecule type" value="Genomic_DNA"/>
</dbReference>
<comment type="caution">
    <text evidence="1">The sequence shown here is derived from an EMBL/GenBank/DDBJ whole genome shotgun (WGS) entry which is preliminary data.</text>
</comment>
<dbReference type="Gene3D" id="3.40.50.150">
    <property type="entry name" value="Vaccinia Virus protein VP39"/>
    <property type="match status" value="1"/>
</dbReference>
<dbReference type="InterPro" id="IPR008884">
    <property type="entry name" value="TylF_MeTrfase"/>
</dbReference>
<organism evidence="1 2">
    <name type="scientific">Chrysophaeum taylorii</name>
    <dbReference type="NCBI Taxonomy" id="2483200"/>
    <lineage>
        <taxon>Eukaryota</taxon>
        <taxon>Sar</taxon>
        <taxon>Stramenopiles</taxon>
        <taxon>Ochrophyta</taxon>
        <taxon>Pelagophyceae</taxon>
        <taxon>Pelagomonadales</taxon>
        <taxon>Pelagomonadaceae</taxon>
        <taxon>Chrysophaeum</taxon>
    </lineage>
</organism>
<dbReference type="PANTHER" id="PTHR40036">
    <property type="entry name" value="MACROCIN O-METHYLTRANSFERASE"/>
    <property type="match status" value="1"/>
</dbReference>
<dbReference type="SUPFAM" id="SSF53335">
    <property type="entry name" value="S-adenosyl-L-methionine-dependent methyltransferases"/>
    <property type="match status" value="1"/>
</dbReference>
<reference evidence="1" key="1">
    <citation type="submission" date="2023-01" db="EMBL/GenBank/DDBJ databases">
        <title>Metagenome sequencing of chrysophaentin producing Chrysophaeum taylorii.</title>
        <authorList>
            <person name="Davison J."/>
            <person name="Bewley C."/>
        </authorList>
    </citation>
    <scope>NUCLEOTIDE SEQUENCE</scope>
    <source>
        <strain evidence="1">NIES-1699</strain>
    </source>
</reference>
<gene>
    <name evidence="1" type="ORF">CTAYLR_007775</name>
</gene>
<dbReference type="InterPro" id="IPR029063">
    <property type="entry name" value="SAM-dependent_MTases_sf"/>
</dbReference>
<keyword evidence="2" id="KW-1185">Reference proteome</keyword>
<evidence type="ECO:0008006" key="3">
    <source>
        <dbReference type="Google" id="ProtNLM"/>
    </source>
</evidence>
<accession>A0AAD7UL80</accession>